<dbReference type="InterPro" id="IPR031338">
    <property type="entry name" value="KDPG/KHG_AS_2"/>
</dbReference>
<dbReference type="NCBIfam" id="TIGR01182">
    <property type="entry name" value="eda"/>
    <property type="match status" value="1"/>
</dbReference>
<evidence type="ECO:0000256" key="1">
    <source>
        <dbReference type="ARBA" id="ARBA00000654"/>
    </source>
</evidence>
<protein>
    <recommendedName>
        <fullName evidence="5">2-dehydro-3-deoxy-phosphogluconate aldolase</fullName>
        <ecNumber evidence="5">4.1.2.14</ecNumber>
    </recommendedName>
</protein>
<dbReference type="InterPro" id="IPR013785">
    <property type="entry name" value="Aldolase_TIM"/>
</dbReference>
<dbReference type="Pfam" id="PF01081">
    <property type="entry name" value="Aldolase"/>
    <property type="match status" value="1"/>
</dbReference>
<dbReference type="EMBL" id="JACHFW010000010">
    <property type="protein sequence ID" value="MBB5265364.1"/>
    <property type="molecule type" value="Genomic_DNA"/>
</dbReference>
<keyword evidence="7" id="KW-0704">Schiff base</keyword>
<gene>
    <name evidence="9" type="ORF">HNP82_002507</name>
</gene>
<reference evidence="9 10" key="1">
    <citation type="submission" date="2020-08" db="EMBL/GenBank/DDBJ databases">
        <title>Genomic Encyclopedia of Type Strains, Phase IV (KMG-IV): sequencing the most valuable type-strain genomes for metagenomic binning, comparative biology and taxonomic classification.</title>
        <authorList>
            <person name="Goeker M."/>
        </authorList>
    </citation>
    <scope>NUCLEOTIDE SEQUENCE [LARGE SCALE GENOMIC DNA]</scope>
    <source>
        <strain evidence="9 10">DSM 106146</strain>
    </source>
</reference>
<dbReference type="GO" id="GO:0008675">
    <property type="term" value="F:2-dehydro-3-deoxy-phosphogluconate aldolase activity"/>
    <property type="evidence" value="ECO:0007669"/>
    <property type="project" value="UniProtKB-EC"/>
</dbReference>
<evidence type="ECO:0000313" key="9">
    <source>
        <dbReference type="EMBL" id="MBB5265364.1"/>
    </source>
</evidence>
<comment type="catalytic activity">
    <reaction evidence="1">
        <text>2-dehydro-3-deoxy-6-phospho-D-gluconate = D-glyceraldehyde 3-phosphate + pyruvate</text>
        <dbReference type="Rhea" id="RHEA:17089"/>
        <dbReference type="ChEBI" id="CHEBI:15361"/>
        <dbReference type="ChEBI" id="CHEBI:57569"/>
        <dbReference type="ChEBI" id="CHEBI:59776"/>
        <dbReference type="EC" id="4.1.2.14"/>
    </reaction>
</comment>
<comment type="pathway">
    <text evidence="2">Carbohydrate acid metabolism; 2-dehydro-3-deoxy-D-gluconate degradation; D-glyceraldehyde 3-phosphate and pyruvate from 2-dehydro-3-deoxy-D-gluconate: step 2/2.</text>
</comment>
<organism evidence="9 10">
    <name type="scientific">Catenibacillus scindens</name>
    <dbReference type="NCBI Taxonomy" id="673271"/>
    <lineage>
        <taxon>Bacteria</taxon>
        <taxon>Bacillati</taxon>
        <taxon>Bacillota</taxon>
        <taxon>Clostridia</taxon>
        <taxon>Lachnospirales</taxon>
        <taxon>Lachnospiraceae</taxon>
        <taxon>Catenibacillus</taxon>
    </lineage>
</organism>
<dbReference type="PROSITE" id="PS00160">
    <property type="entry name" value="ALDOLASE_KDPG_KHG_2"/>
    <property type="match status" value="1"/>
</dbReference>
<dbReference type="PROSITE" id="PS00159">
    <property type="entry name" value="ALDOLASE_KDPG_KHG_1"/>
    <property type="match status" value="1"/>
</dbReference>
<evidence type="ECO:0000256" key="3">
    <source>
        <dbReference type="ARBA" id="ARBA00006906"/>
    </source>
</evidence>
<evidence type="ECO:0000256" key="5">
    <source>
        <dbReference type="ARBA" id="ARBA00013063"/>
    </source>
</evidence>
<proteinExistence type="inferred from homology"/>
<evidence type="ECO:0000313" key="10">
    <source>
        <dbReference type="Proteomes" id="UP000543642"/>
    </source>
</evidence>
<dbReference type="Gene3D" id="3.20.20.70">
    <property type="entry name" value="Aldolase class I"/>
    <property type="match status" value="1"/>
</dbReference>
<evidence type="ECO:0000256" key="2">
    <source>
        <dbReference type="ARBA" id="ARBA00004736"/>
    </source>
</evidence>
<accession>A0A7W8HBF5</accession>
<comment type="caution">
    <text evidence="9">The sequence shown here is derived from an EMBL/GenBank/DDBJ whole genome shotgun (WGS) entry which is preliminary data.</text>
</comment>
<evidence type="ECO:0000256" key="7">
    <source>
        <dbReference type="ARBA" id="ARBA00023270"/>
    </source>
</evidence>
<name>A0A7W8HBF5_9FIRM</name>
<sequence length="213" mass="22981">MMERIQEIFRKARVVPVISPEGQADARKLGQALIDGGMLCAEVTFRSQTAPECLSVLTGNFPGLCSGAGTILNVEQARLAKSCGARFVVTPAFNARVVDYCLEQELPVIPGICTPYEVELALRKGLDFLKFFPAQVGGTAMLKALSGPYRFVTFMPTGGITVDNLNSYLALENVAACGASWLAPSKLIEAGDFDAITARCRQTLETSEKIHME</sequence>
<dbReference type="AlphaFoldDB" id="A0A7W8HBF5"/>
<evidence type="ECO:0000256" key="8">
    <source>
        <dbReference type="ARBA" id="ARBA00023277"/>
    </source>
</evidence>
<keyword evidence="6 9" id="KW-0456">Lyase</keyword>
<dbReference type="EC" id="4.1.2.14" evidence="5"/>
<dbReference type="RefSeq" id="WP_183775238.1">
    <property type="nucleotide sequence ID" value="NZ_JACHFW010000010.1"/>
</dbReference>
<keyword evidence="10" id="KW-1185">Reference proteome</keyword>
<dbReference type="CDD" id="cd00452">
    <property type="entry name" value="KDPG_aldolase"/>
    <property type="match status" value="1"/>
</dbReference>
<dbReference type="SUPFAM" id="SSF51569">
    <property type="entry name" value="Aldolase"/>
    <property type="match status" value="1"/>
</dbReference>
<dbReference type="PANTHER" id="PTHR30246">
    <property type="entry name" value="2-KETO-3-DEOXY-6-PHOSPHOGLUCONATE ALDOLASE"/>
    <property type="match status" value="1"/>
</dbReference>
<comment type="similarity">
    <text evidence="3">Belongs to the KHG/KDPG aldolase family.</text>
</comment>
<dbReference type="InterPro" id="IPR000887">
    <property type="entry name" value="Aldlse_KDPG_KHG"/>
</dbReference>
<dbReference type="InterPro" id="IPR031337">
    <property type="entry name" value="KDPG/KHG_AS_1"/>
</dbReference>
<comment type="subunit">
    <text evidence="4">Homotrimer.</text>
</comment>
<evidence type="ECO:0000256" key="6">
    <source>
        <dbReference type="ARBA" id="ARBA00023239"/>
    </source>
</evidence>
<dbReference type="PANTHER" id="PTHR30246:SF1">
    <property type="entry name" value="2-DEHYDRO-3-DEOXY-6-PHOSPHOGALACTONATE ALDOLASE-RELATED"/>
    <property type="match status" value="1"/>
</dbReference>
<keyword evidence="8" id="KW-0119">Carbohydrate metabolism</keyword>
<dbReference type="Proteomes" id="UP000543642">
    <property type="component" value="Unassembled WGS sequence"/>
</dbReference>
<evidence type="ECO:0000256" key="4">
    <source>
        <dbReference type="ARBA" id="ARBA00011233"/>
    </source>
</evidence>